<feature type="domain" description="SWIM-type" evidence="3">
    <location>
        <begin position="100"/>
        <end position="130"/>
    </location>
</feature>
<reference evidence="4" key="1">
    <citation type="submission" date="2021-02" db="EMBL/GenBank/DDBJ databases">
        <title>First Annotated Genome of the Yellow-green Alga Tribonema minus.</title>
        <authorList>
            <person name="Mahan K.M."/>
        </authorList>
    </citation>
    <scope>NUCLEOTIDE SEQUENCE</scope>
    <source>
        <strain evidence="4">UTEX B ZZ1240</strain>
    </source>
</reference>
<dbReference type="InterPro" id="IPR007527">
    <property type="entry name" value="Znf_SWIM"/>
</dbReference>
<keyword evidence="2" id="KW-0812">Transmembrane</keyword>
<keyword evidence="1" id="KW-0862">Zinc</keyword>
<dbReference type="Pfam" id="PF08385">
    <property type="entry name" value="DHC_N1"/>
    <property type="match status" value="2"/>
</dbReference>
<feature type="transmembrane region" description="Helical" evidence="2">
    <location>
        <begin position="213"/>
        <end position="235"/>
    </location>
</feature>
<dbReference type="OrthoDB" id="424310at2759"/>
<dbReference type="PANTHER" id="PTHR46532:SF11">
    <property type="entry name" value="DYNEIN AXONEMAL HEAVY CHAIN 12"/>
    <property type="match status" value="1"/>
</dbReference>
<dbReference type="InterPro" id="IPR026983">
    <property type="entry name" value="DHC"/>
</dbReference>
<evidence type="ECO:0000256" key="1">
    <source>
        <dbReference type="PROSITE-ProRule" id="PRU00325"/>
    </source>
</evidence>
<dbReference type="GO" id="GO:0045505">
    <property type="term" value="F:dynein intermediate chain binding"/>
    <property type="evidence" value="ECO:0007669"/>
    <property type="project" value="InterPro"/>
</dbReference>
<keyword evidence="5" id="KW-1185">Reference proteome</keyword>
<accession>A0A835YV63</accession>
<proteinExistence type="predicted"/>
<dbReference type="GO" id="GO:0007018">
    <property type="term" value="P:microtubule-based movement"/>
    <property type="evidence" value="ECO:0007669"/>
    <property type="project" value="InterPro"/>
</dbReference>
<evidence type="ECO:0000313" key="5">
    <source>
        <dbReference type="Proteomes" id="UP000664859"/>
    </source>
</evidence>
<dbReference type="GO" id="GO:0051959">
    <property type="term" value="F:dynein light intermediate chain binding"/>
    <property type="evidence" value="ECO:0007669"/>
    <property type="project" value="InterPro"/>
</dbReference>
<name>A0A835YV63_9STRA</name>
<protein>
    <submittedName>
        <fullName evidence="4">Dynein heavy chain, N-terminal region 1-domain-containing protein</fullName>
    </submittedName>
</protein>
<keyword evidence="1" id="KW-0863">Zinc-finger</keyword>
<keyword evidence="2" id="KW-0472">Membrane</keyword>
<evidence type="ECO:0000259" key="3">
    <source>
        <dbReference type="PROSITE" id="PS50966"/>
    </source>
</evidence>
<dbReference type="GO" id="GO:0005858">
    <property type="term" value="C:axonemal dynein complex"/>
    <property type="evidence" value="ECO:0007669"/>
    <property type="project" value="TreeGrafter"/>
</dbReference>
<dbReference type="PANTHER" id="PTHR46532">
    <property type="entry name" value="MALE FERTILITY FACTOR KL5"/>
    <property type="match status" value="1"/>
</dbReference>
<dbReference type="GO" id="GO:0008270">
    <property type="term" value="F:zinc ion binding"/>
    <property type="evidence" value="ECO:0007669"/>
    <property type="project" value="UniProtKB-KW"/>
</dbReference>
<dbReference type="AlphaFoldDB" id="A0A835YV63"/>
<evidence type="ECO:0000313" key="4">
    <source>
        <dbReference type="EMBL" id="KAG5177168.1"/>
    </source>
</evidence>
<gene>
    <name evidence="4" type="ORF">JKP88DRAFT_282126</name>
</gene>
<dbReference type="PROSITE" id="PS50966">
    <property type="entry name" value="ZF_SWIM"/>
    <property type="match status" value="1"/>
</dbReference>
<dbReference type="Proteomes" id="UP000664859">
    <property type="component" value="Unassembled WGS sequence"/>
</dbReference>
<comment type="caution">
    <text evidence="4">The sequence shown here is derived from an EMBL/GenBank/DDBJ whole genome shotgun (WGS) entry which is preliminary data.</text>
</comment>
<sequence>MDVNTNNHLERWNGTLKYVFLMRKKARQLAQLLSLLVTKVMPHYMHDREKKLAGLESSALQRHQHQVQFRLERGYVTPTGDKAMGAFTCTSVKHPGSTSYSGLVGELFCSCPQACRNVCKHLEAAATSIGFTHAMRLRTAEALVDHLEEEPLNRFGGEAAVKALMEATQTAKSISSAIGEAGVLPEGVKELAKYSQSTDTSSVTDDDDVLPAAILKVLLLLLPLLPLLLLLLLLLRLRLLLRAEDCERSMVVVDARREWLLAQVQSCFPQESGAAPSTATGDSNSIYELEGTMITWTRQIRGVLDQDSEALLEGGGHPGPLQELHFWRRRARLLDEIFRQLQGEQARKVLVALDAGHSTYCAPFAKLCKEVFIAREEAKSNAKYLEPLRPWATQLEKIDNSATSASSGGAYAKLIELFAPTLRTVLLIWRSSPHYDQPKRLEVIIRRVGNALIKQAVARLGDGHVLSLLDRGELAEIVSELRDAVCMLGAFKDTYKQFKSMAHKECPNQPWLVPPQALFGRDVMDLGDDTAVEDTNGGSAPCAFEERFLSFRDAADKRLQGKLATLLAHALDDCTTALQEAAIASGIGAHNMPPAAAAVSWARGLQGRLQDPMRRLTRLPAAAKALASDEGRAVVKAYTTLSGQLQEYENTLHKQWQTNFDTELLRLFRELPKLNRPAV</sequence>
<keyword evidence="1" id="KW-0479">Metal-binding</keyword>
<dbReference type="EMBL" id="JAFCMP010000528">
    <property type="protein sequence ID" value="KAG5177168.1"/>
    <property type="molecule type" value="Genomic_DNA"/>
</dbReference>
<keyword evidence="2" id="KW-1133">Transmembrane helix</keyword>
<organism evidence="4 5">
    <name type="scientific">Tribonema minus</name>
    <dbReference type="NCBI Taxonomy" id="303371"/>
    <lineage>
        <taxon>Eukaryota</taxon>
        <taxon>Sar</taxon>
        <taxon>Stramenopiles</taxon>
        <taxon>Ochrophyta</taxon>
        <taxon>PX clade</taxon>
        <taxon>Xanthophyceae</taxon>
        <taxon>Tribonematales</taxon>
        <taxon>Tribonemataceae</taxon>
        <taxon>Tribonema</taxon>
    </lineage>
</organism>
<dbReference type="InterPro" id="IPR013594">
    <property type="entry name" value="Dynein_heavy_tail"/>
</dbReference>
<evidence type="ECO:0000256" key="2">
    <source>
        <dbReference type="SAM" id="Phobius"/>
    </source>
</evidence>